<dbReference type="AlphaFoldDB" id="A0A9D4G3V4"/>
<dbReference type="Proteomes" id="UP000828390">
    <property type="component" value="Unassembled WGS sequence"/>
</dbReference>
<keyword evidence="3" id="KW-1185">Reference proteome</keyword>
<sequence length="65" mass="7474">MNKIAKTWLKDNTKRTICSEFKRPPKHSQQEGETPFRTYPHSQHRCSIVRITAIASGTPLTFTSN</sequence>
<evidence type="ECO:0000313" key="3">
    <source>
        <dbReference type="Proteomes" id="UP000828390"/>
    </source>
</evidence>
<reference evidence="2" key="1">
    <citation type="journal article" date="2019" name="bioRxiv">
        <title>The Genome of the Zebra Mussel, Dreissena polymorpha: A Resource for Invasive Species Research.</title>
        <authorList>
            <person name="McCartney M.A."/>
            <person name="Auch B."/>
            <person name="Kono T."/>
            <person name="Mallez S."/>
            <person name="Zhang Y."/>
            <person name="Obille A."/>
            <person name="Becker A."/>
            <person name="Abrahante J.E."/>
            <person name="Garbe J."/>
            <person name="Badalamenti J.P."/>
            <person name="Herman A."/>
            <person name="Mangelson H."/>
            <person name="Liachko I."/>
            <person name="Sullivan S."/>
            <person name="Sone E.D."/>
            <person name="Koren S."/>
            <person name="Silverstein K.A.T."/>
            <person name="Beckman K.B."/>
            <person name="Gohl D.M."/>
        </authorList>
    </citation>
    <scope>NUCLEOTIDE SEQUENCE</scope>
    <source>
        <strain evidence="2">Duluth1</strain>
        <tissue evidence="2">Whole animal</tissue>
    </source>
</reference>
<name>A0A9D4G3V4_DREPO</name>
<accession>A0A9D4G3V4</accession>
<evidence type="ECO:0000313" key="2">
    <source>
        <dbReference type="EMBL" id="KAH3807077.1"/>
    </source>
</evidence>
<reference evidence="2" key="2">
    <citation type="submission" date="2020-11" db="EMBL/GenBank/DDBJ databases">
        <authorList>
            <person name="McCartney M.A."/>
            <person name="Auch B."/>
            <person name="Kono T."/>
            <person name="Mallez S."/>
            <person name="Becker A."/>
            <person name="Gohl D.M."/>
            <person name="Silverstein K.A.T."/>
            <person name="Koren S."/>
            <person name="Bechman K.B."/>
            <person name="Herman A."/>
            <person name="Abrahante J.E."/>
            <person name="Garbe J."/>
        </authorList>
    </citation>
    <scope>NUCLEOTIDE SEQUENCE</scope>
    <source>
        <strain evidence="2">Duluth1</strain>
        <tissue evidence="2">Whole animal</tissue>
    </source>
</reference>
<gene>
    <name evidence="2" type="ORF">DPMN_135410</name>
</gene>
<dbReference type="EMBL" id="JAIWYP010000006">
    <property type="protein sequence ID" value="KAH3807077.1"/>
    <property type="molecule type" value="Genomic_DNA"/>
</dbReference>
<evidence type="ECO:0000256" key="1">
    <source>
        <dbReference type="SAM" id="MobiDB-lite"/>
    </source>
</evidence>
<feature type="region of interest" description="Disordered" evidence="1">
    <location>
        <begin position="22"/>
        <end position="41"/>
    </location>
</feature>
<protein>
    <submittedName>
        <fullName evidence="2">Uncharacterized protein</fullName>
    </submittedName>
</protein>
<organism evidence="2 3">
    <name type="scientific">Dreissena polymorpha</name>
    <name type="common">Zebra mussel</name>
    <name type="synonym">Mytilus polymorpha</name>
    <dbReference type="NCBI Taxonomy" id="45954"/>
    <lineage>
        <taxon>Eukaryota</taxon>
        <taxon>Metazoa</taxon>
        <taxon>Spiralia</taxon>
        <taxon>Lophotrochozoa</taxon>
        <taxon>Mollusca</taxon>
        <taxon>Bivalvia</taxon>
        <taxon>Autobranchia</taxon>
        <taxon>Heteroconchia</taxon>
        <taxon>Euheterodonta</taxon>
        <taxon>Imparidentia</taxon>
        <taxon>Neoheterodontei</taxon>
        <taxon>Myida</taxon>
        <taxon>Dreissenoidea</taxon>
        <taxon>Dreissenidae</taxon>
        <taxon>Dreissena</taxon>
    </lineage>
</organism>
<proteinExistence type="predicted"/>
<comment type="caution">
    <text evidence="2">The sequence shown here is derived from an EMBL/GenBank/DDBJ whole genome shotgun (WGS) entry which is preliminary data.</text>
</comment>